<evidence type="ECO:0000256" key="1">
    <source>
        <dbReference type="ARBA" id="ARBA00022443"/>
    </source>
</evidence>
<dbReference type="PANTHER" id="PTHR14167">
    <property type="entry name" value="SH3 DOMAIN-CONTAINING"/>
    <property type="match status" value="1"/>
</dbReference>
<proteinExistence type="predicted"/>
<feature type="non-terminal residue" evidence="4">
    <location>
        <position position="1"/>
    </location>
</feature>
<name>A7RVL5_NEMVE</name>
<dbReference type="InterPro" id="IPR001452">
    <property type="entry name" value="SH3_domain"/>
</dbReference>
<dbReference type="AlphaFoldDB" id="A7RVL5"/>
<dbReference type="Pfam" id="PF14604">
    <property type="entry name" value="SH3_9"/>
    <property type="match status" value="1"/>
</dbReference>
<keyword evidence="1 2" id="KW-0728">SH3 domain</keyword>
<protein>
    <recommendedName>
        <fullName evidence="3">SH3 domain-containing protein</fullName>
    </recommendedName>
</protein>
<sequence length="56" mass="6522">RYRVIMPYPPQSEAELELRVGDIVFVSKKRQDGWYKGTLERNGKTGLFPGVFSEKF</sequence>
<evidence type="ECO:0000256" key="2">
    <source>
        <dbReference type="PROSITE-ProRule" id="PRU00192"/>
    </source>
</evidence>
<dbReference type="InParanoid" id="A7RVL5"/>
<gene>
    <name evidence="4" type="ORF">NEMVEDRAFT_v1g95207</name>
</gene>
<dbReference type="PANTHER" id="PTHR14167:SF116">
    <property type="entry name" value="CAP, ISOFORM AC"/>
    <property type="match status" value="1"/>
</dbReference>
<evidence type="ECO:0000313" key="5">
    <source>
        <dbReference type="Proteomes" id="UP000001593"/>
    </source>
</evidence>
<dbReference type="OMA" id="RVIMPYP"/>
<dbReference type="Proteomes" id="UP000001593">
    <property type="component" value="Unassembled WGS sequence"/>
</dbReference>
<keyword evidence="5" id="KW-1185">Reference proteome</keyword>
<dbReference type="Gene3D" id="2.30.30.40">
    <property type="entry name" value="SH3 Domains"/>
    <property type="match status" value="1"/>
</dbReference>
<dbReference type="HOGENOM" id="CLU_186395_5_1_1"/>
<dbReference type="PROSITE" id="PS50002">
    <property type="entry name" value="SH3"/>
    <property type="match status" value="1"/>
</dbReference>
<feature type="domain" description="SH3" evidence="3">
    <location>
        <begin position="1"/>
        <end position="56"/>
    </location>
</feature>
<reference evidence="4 5" key="1">
    <citation type="journal article" date="2007" name="Science">
        <title>Sea anemone genome reveals ancestral eumetazoan gene repertoire and genomic organization.</title>
        <authorList>
            <person name="Putnam N.H."/>
            <person name="Srivastava M."/>
            <person name="Hellsten U."/>
            <person name="Dirks B."/>
            <person name="Chapman J."/>
            <person name="Salamov A."/>
            <person name="Terry A."/>
            <person name="Shapiro H."/>
            <person name="Lindquist E."/>
            <person name="Kapitonov V.V."/>
            <person name="Jurka J."/>
            <person name="Genikhovich G."/>
            <person name="Grigoriev I.V."/>
            <person name="Lucas S.M."/>
            <person name="Steele R.E."/>
            <person name="Finnerty J.R."/>
            <person name="Technau U."/>
            <person name="Martindale M.Q."/>
            <person name="Rokhsar D.S."/>
        </authorList>
    </citation>
    <scope>NUCLEOTIDE SEQUENCE [LARGE SCALE GENOMIC DNA]</scope>
    <source>
        <strain evidence="5">CH2 X CH6</strain>
    </source>
</reference>
<evidence type="ECO:0000313" key="4">
    <source>
        <dbReference type="EMBL" id="EDO44406.1"/>
    </source>
</evidence>
<evidence type="ECO:0000259" key="3">
    <source>
        <dbReference type="PROSITE" id="PS50002"/>
    </source>
</evidence>
<dbReference type="PhylomeDB" id="A7RVL5"/>
<dbReference type="InterPro" id="IPR036028">
    <property type="entry name" value="SH3-like_dom_sf"/>
</dbReference>
<organism evidence="4 5">
    <name type="scientific">Nematostella vectensis</name>
    <name type="common">Starlet sea anemone</name>
    <dbReference type="NCBI Taxonomy" id="45351"/>
    <lineage>
        <taxon>Eukaryota</taxon>
        <taxon>Metazoa</taxon>
        <taxon>Cnidaria</taxon>
        <taxon>Anthozoa</taxon>
        <taxon>Hexacorallia</taxon>
        <taxon>Actiniaria</taxon>
        <taxon>Edwardsiidae</taxon>
        <taxon>Nematostella</taxon>
    </lineage>
</organism>
<dbReference type="SMART" id="SM00326">
    <property type="entry name" value="SH3"/>
    <property type="match status" value="1"/>
</dbReference>
<dbReference type="eggNOG" id="KOG2177">
    <property type="taxonomic scope" value="Eukaryota"/>
</dbReference>
<dbReference type="EMBL" id="DS469544">
    <property type="protein sequence ID" value="EDO44406.1"/>
    <property type="molecule type" value="Genomic_DNA"/>
</dbReference>
<dbReference type="SUPFAM" id="SSF50044">
    <property type="entry name" value="SH3-domain"/>
    <property type="match status" value="1"/>
</dbReference>
<accession>A7RVL5</accession>
<dbReference type="InterPro" id="IPR050384">
    <property type="entry name" value="Endophilin_SH3RF"/>
</dbReference>
<dbReference type="STRING" id="45351.A7RVL5"/>